<dbReference type="Pfam" id="PF01590">
    <property type="entry name" value="GAF"/>
    <property type="match status" value="1"/>
</dbReference>
<dbReference type="Proteomes" id="UP001589693">
    <property type="component" value="Unassembled WGS sequence"/>
</dbReference>
<keyword evidence="2" id="KW-0804">Transcription</keyword>
<comment type="caution">
    <text evidence="4">The sequence shown here is derived from an EMBL/GenBank/DDBJ whole genome shotgun (WGS) entry which is preliminary data.</text>
</comment>
<dbReference type="SMART" id="SM01012">
    <property type="entry name" value="ANTAR"/>
    <property type="match status" value="1"/>
</dbReference>
<dbReference type="InterPro" id="IPR005561">
    <property type="entry name" value="ANTAR"/>
</dbReference>
<proteinExistence type="predicted"/>
<dbReference type="RefSeq" id="WP_377853012.1">
    <property type="nucleotide sequence ID" value="NZ_JBHLZU010000014.1"/>
</dbReference>
<protein>
    <submittedName>
        <fullName evidence="4">GAF and ANTAR domain-containing protein</fullName>
    </submittedName>
</protein>
<accession>A0ABV5ZXS2</accession>
<evidence type="ECO:0000313" key="4">
    <source>
        <dbReference type="EMBL" id="MFB9905711.1"/>
    </source>
</evidence>
<dbReference type="Gene3D" id="1.10.10.10">
    <property type="entry name" value="Winged helix-like DNA-binding domain superfamily/Winged helix DNA-binding domain"/>
    <property type="match status" value="1"/>
</dbReference>
<sequence length="233" mass="25132">MEQGILHSVADLGDTVIEGAHTIELLCALAARCEELPGVRSAMVLLADSRGRLSSVGGSAGHRRLLELFRLMENEGPGVDCHKSGQPVDCDDLTTAVARWPEFVPAALDCGFAAVRSVPMWPHGRPIGIVNLLRASVGPLASDVQTVARVFSQVTTFNILNSRRRYWHEEPAGEHEATLNSPMLVGQATGLLAERHQISIGEALNRLLTYARRHDQPVSEVAALALSGAPDFF</sequence>
<name>A0ABV5ZXS2_9PSEU</name>
<keyword evidence="5" id="KW-1185">Reference proteome</keyword>
<reference evidence="4 5" key="1">
    <citation type="submission" date="2024-09" db="EMBL/GenBank/DDBJ databases">
        <authorList>
            <person name="Sun Q."/>
            <person name="Mori K."/>
        </authorList>
    </citation>
    <scope>NUCLEOTIDE SEQUENCE [LARGE SCALE GENOMIC DNA]</scope>
    <source>
        <strain evidence="4 5">TBRC 7907</strain>
    </source>
</reference>
<dbReference type="PIRSF" id="PIRSF036625">
    <property type="entry name" value="GAF_ANTAR"/>
    <property type="match status" value="1"/>
</dbReference>
<dbReference type="EMBL" id="JBHLZU010000014">
    <property type="protein sequence ID" value="MFB9905711.1"/>
    <property type="molecule type" value="Genomic_DNA"/>
</dbReference>
<dbReference type="InterPro" id="IPR003018">
    <property type="entry name" value="GAF"/>
</dbReference>
<dbReference type="InterPro" id="IPR029016">
    <property type="entry name" value="GAF-like_dom_sf"/>
</dbReference>
<organism evidence="4 5">
    <name type="scientific">Allokutzneria oryzae</name>
    <dbReference type="NCBI Taxonomy" id="1378989"/>
    <lineage>
        <taxon>Bacteria</taxon>
        <taxon>Bacillati</taxon>
        <taxon>Actinomycetota</taxon>
        <taxon>Actinomycetes</taxon>
        <taxon>Pseudonocardiales</taxon>
        <taxon>Pseudonocardiaceae</taxon>
        <taxon>Allokutzneria</taxon>
    </lineage>
</organism>
<evidence type="ECO:0000259" key="3">
    <source>
        <dbReference type="PROSITE" id="PS50921"/>
    </source>
</evidence>
<dbReference type="Pfam" id="PF03861">
    <property type="entry name" value="ANTAR"/>
    <property type="match status" value="1"/>
</dbReference>
<dbReference type="InterPro" id="IPR036388">
    <property type="entry name" value="WH-like_DNA-bd_sf"/>
</dbReference>
<dbReference type="PROSITE" id="PS50921">
    <property type="entry name" value="ANTAR"/>
    <property type="match status" value="1"/>
</dbReference>
<dbReference type="SUPFAM" id="SSF55781">
    <property type="entry name" value="GAF domain-like"/>
    <property type="match status" value="1"/>
</dbReference>
<evidence type="ECO:0000256" key="2">
    <source>
        <dbReference type="ARBA" id="ARBA00023163"/>
    </source>
</evidence>
<evidence type="ECO:0000256" key="1">
    <source>
        <dbReference type="ARBA" id="ARBA00023015"/>
    </source>
</evidence>
<feature type="domain" description="ANTAR" evidence="3">
    <location>
        <begin position="165"/>
        <end position="226"/>
    </location>
</feature>
<dbReference type="Gene3D" id="3.30.450.40">
    <property type="match status" value="1"/>
</dbReference>
<keyword evidence="1" id="KW-0805">Transcription regulation</keyword>
<evidence type="ECO:0000313" key="5">
    <source>
        <dbReference type="Proteomes" id="UP001589693"/>
    </source>
</evidence>
<dbReference type="InterPro" id="IPR012074">
    <property type="entry name" value="GAF_ANTAR"/>
</dbReference>
<gene>
    <name evidence="4" type="ORF">ACFFQA_17395</name>
</gene>